<organism evidence="2 3">
    <name type="scientific">Phaseolus coccineus</name>
    <name type="common">Scarlet runner bean</name>
    <name type="synonym">Phaseolus multiflorus</name>
    <dbReference type="NCBI Taxonomy" id="3886"/>
    <lineage>
        <taxon>Eukaryota</taxon>
        <taxon>Viridiplantae</taxon>
        <taxon>Streptophyta</taxon>
        <taxon>Embryophyta</taxon>
        <taxon>Tracheophyta</taxon>
        <taxon>Spermatophyta</taxon>
        <taxon>Magnoliopsida</taxon>
        <taxon>eudicotyledons</taxon>
        <taxon>Gunneridae</taxon>
        <taxon>Pentapetalae</taxon>
        <taxon>rosids</taxon>
        <taxon>fabids</taxon>
        <taxon>Fabales</taxon>
        <taxon>Fabaceae</taxon>
        <taxon>Papilionoideae</taxon>
        <taxon>50 kb inversion clade</taxon>
        <taxon>NPAAA clade</taxon>
        <taxon>indigoferoid/millettioid clade</taxon>
        <taxon>Phaseoleae</taxon>
        <taxon>Phaseolus</taxon>
    </lineage>
</organism>
<dbReference type="GO" id="GO:0000958">
    <property type="term" value="P:mitochondrial mRNA catabolic process"/>
    <property type="evidence" value="ECO:0007669"/>
    <property type="project" value="TreeGrafter"/>
</dbReference>
<feature type="domain" description="S1 motif" evidence="1">
    <location>
        <begin position="25"/>
        <end position="93"/>
    </location>
</feature>
<dbReference type="GO" id="GO:0000965">
    <property type="term" value="P:mitochondrial RNA 3'-end processing"/>
    <property type="evidence" value="ECO:0007669"/>
    <property type="project" value="TreeGrafter"/>
</dbReference>
<comment type="caution">
    <text evidence="2">The sequence shown here is derived from an EMBL/GenBank/DDBJ whole genome shotgun (WGS) entry which is preliminary data.</text>
</comment>
<dbReference type="GO" id="GO:0003723">
    <property type="term" value="F:RNA binding"/>
    <property type="evidence" value="ECO:0007669"/>
    <property type="project" value="InterPro"/>
</dbReference>
<reference evidence="2 3" key="1">
    <citation type="submission" date="2024-01" db="EMBL/GenBank/DDBJ databases">
        <title>The genomes of 5 underutilized Papilionoideae crops provide insights into root nodulation and disease resistanc.</title>
        <authorList>
            <person name="Jiang F."/>
        </authorList>
    </citation>
    <scope>NUCLEOTIDE SEQUENCE [LARGE SCALE GENOMIC DNA]</scope>
    <source>
        <strain evidence="2">JINMINGXINNONG_FW02</strain>
        <tissue evidence="2">Leaves</tissue>
    </source>
</reference>
<evidence type="ECO:0000259" key="1">
    <source>
        <dbReference type="PROSITE" id="PS50126"/>
    </source>
</evidence>
<dbReference type="PROSITE" id="PS50126">
    <property type="entry name" value="S1"/>
    <property type="match status" value="1"/>
</dbReference>
<dbReference type="SMART" id="SM00316">
    <property type="entry name" value="S1"/>
    <property type="match status" value="1"/>
</dbReference>
<name>A0AAN9RAE5_PHACN</name>
<dbReference type="GO" id="GO:0000175">
    <property type="term" value="F:3'-5'-RNA exonuclease activity"/>
    <property type="evidence" value="ECO:0007669"/>
    <property type="project" value="TreeGrafter"/>
</dbReference>
<evidence type="ECO:0000313" key="3">
    <source>
        <dbReference type="Proteomes" id="UP001374584"/>
    </source>
</evidence>
<keyword evidence="3" id="KW-1185">Reference proteome</keyword>
<proteinExistence type="predicted"/>
<gene>
    <name evidence="2" type="ORF">VNO80_14034</name>
</gene>
<dbReference type="FunFam" id="2.40.50.140:FF:000189">
    <property type="entry name" value="Polyribonucleotide nucleotidyltransferase, putative"/>
    <property type="match status" value="1"/>
</dbReference>
<dbReference type="GO" id="GO:0009570">
    <property type="term" value="C:chloroplast stroma"/>
    <property type="evidence" value="ECO:0007669"/>
    <property type="project" value="TreeGrafter"/>
</dbReference>
<dbReference type="InterPro" id="IPR003029">
    <property type="entry name" value="S1_domain"/>
</dbReference>
<dbReference type="Pfam" id="PF00575">
    <property type="entry name" value="S1"/>
    <property type="match status" value="1"/>
</dbReference>
<dbReference type="InterPro" id="IPR012340">
    <property type="entry name" value="NA-bd_OB-fold"/>
</dbReference>
<dbReference type="PANTHER" id="PTHR11252">
    <property type="entry name" value="POLYRIBONUCLEOTIDE NUCLEOTIDYLTRANSFERASE"/>
    <property type="match status" value="1"/>
</dbReference>
<dbReference type="AlphaFoldDB" id="A0AAN9RAE5"/>
<sequence length="142" mass="15295">MAVILKFNPLVCQIDFIVGREIEVGGIYTGIVTSIKEYGAFVEFNGGQHGLLHISELSYEPVSRVSEVVSVGQKVSLMCIGQDVHGNIKLSLKATLPRPGRLETNDVIEGSLASFKETANIWTPVGNASTAEEQQNSASEMS</sequence>
<dbReference type="EMBL" id="JAYMYR010000005">
    <property type="protein sequence ID" value="KAK7365177.1"/>
    <property type="molecule type" value="Genomic_DNA"/>
</dbReference>
<dbReference type="Proteomes" id="UP001374584">
    <property type="component" value="Unassembled WGS sequence"/>
</dbReference>
<dbReference type="GO" id="GO:0005829">
    <property type="term" value="C:cytosol"/>
    <property type="evidence" value="ECO:0007669"/>
    <property type="project" value="TreeGrafter"/>
</dbReference>
<accession>A0AAN9RAE5</accession>
<dbReference type="PANTHER" id="PTHR11252:SF16">
    <property type="entry name" value="POLYRIBONUCLEOTIDE NUCLEOTIDYLTRANSFERASE 2, MITOCHONDRIAL"/>
    <property type="match status" value="1"/>
</dbReference>
<evidence type="ECO:0000313" key="2">
    <source>
        <dbReference type="EMBL" id="KAK7365177.1"/>
    </source>
</evidence>
<dbReference type="SUPFAM" id="SSF50249">
    <property type="entry name" value="Nucleic acid-binding proteins"/>
    <property type="match status" value="1"/>
</dbReference>
<protein>
    <recommendedName>
        <fullName evidence="1">S1 motif domain-containing protein</fullName>
    </recommendedName>
</protein>
<dbReference type="GO" id="GO:0004654">
    <property type="term" value="F:polyribonucleotide nucleotidyltransferase activity"/>
    <property type="evidence" value="ECO:0007669"/>
    <property type="project" value="InterPro"/>
</dbReference>
<dbReference type="Gene3D" id="2.40.50.140">
    <property type="entry name" value="Nucleic acid-binding proteins"/>
    <property type="match status" value="1"/>
</dbReference>
<dbReference type="InterPro" id="IPR012162">
    <property type="entry name" value="PNPase"/>
</dbReference>
<dbReference type="GO" id="GO:0005739">
    <property type="term" value="C:mitochondrion"/>
    <property type="evidence" value="ECO:0007669"/>
    <property type="project" value="TreeGrafter"/>
</dbReference>